<keyword evidence="3" id="KW-0862">Zinc</keyword>
<dbReference type="EMBL" id="KB644415">
    <property type="protein sequence ID" value="EPS34973.1"/>
    <property type="molecule type" value="Genomic_DNA"/>
</dbReference>
<evidence type="ECO:0000256" key="4">
    <source>
        <dbReference type="ARBA" id="ARBA00023239"/>
    </source>
</evidence>
<dbReference type="PROSITE" id="PS51891">
    <property type="entry name" value="CENP_V_GFA"/>
    <property type="match status" value="1"/>
</dbReference>
<proteinExistence type="inferred from homology"/>
<dbReference type="InterPro" id="IPR006913">
    <property type="entry name" value="CENP-V/GFA"/>
</dbReference>
<dbReference type="Gene3D" id="3.90.1590.10">
    <property type="entry name" value="glutathione-dependent formaldehyde- activating enzyme (gfa)"/>
    <property type="match status" value="1"/>
</dbReference>
<name>S8B7M0_PENO1</name>
<feature type="region of interest" description="Disordered" evidence="5">
    <location>
        <begin position="1"/>
        <end position="32"/>
    </location>
</feature>
<feature type="compositionally biased region" description="Basic and acidic residues" evidence="5">
    <location>
        <begin position="194"/>
        <end position="208"/>
    </location>
</feature>
<gene>
    <name evidence="7" type="ORF">PDE_09938</name>
</gene>
<dbReference type="Pfam" id="PF04828">
    <property type="entry name" value="GFA"/>
    <property type="match status" value="1"/>
</dbReference>
<dbReference type="InterPro" id="IPR011057">
    <property type="entry name" value="Mss4-like_sf"/>
</dbReference>
<dbReference type="SUPFAM" id="SSF51316">
    <property type="entry name" value="Mss4-like"/>
    <property type="match status" value="1"/>
</dbReference>
<evidence type="ECO:0000313" key="8">
    <source>
        <dbReference type="Proteomes" id="UP000019376"/>
    </source>
</evidence>
<evidence type="ECO:0000256" key="1">
    <source>
        <dbReference type="ARBA" id="ARBA00005495"/>
    </source>
</evidence>
<dbReference type="GO" id="GO:0046872">
    <property type="term" value="F:metal ion binding"/>
    <property type="evidence" value="ECO:0007669"/>
    <property type="project" value="UniProtKB-KW"/>
</dbReference>
<dbReference type="PANTHER" id="PTHR33337:SF40">
    <property type="entry name" value="CENP-V_GFA DOMAIN-CONTAINING PROTEIN-RELATED"/>
    <property type="match status" value="1"/>
</dbReference>
<keyword evidence="8" id="KW-1185">Reference proteome</keyword>
<keyword evidence="2" id="KW-0479">Metal-binding</keyword>
<dbReference type="PANTHER" id="PTHR33337">
    <property type="entry name" value="GFA DOMAIN-CONTAINING PROTEIN"/>
    <property type="match status" value="1"/>
</dbReference>
<accession>S8B7M0</accession>
<evidence type="ECO:0000259" key="6">
    <source>
        <dbReference type="PROSITE" id="PS51891"/>
    </source>
</evidence>
<dbReference type="HOGENOM" id="CLU_079143_2_0_1"/>
<feature type="region of interest" description="Disordered" evidence="5">
    <location>
        <begin position="185"/>
        <end position="208"/>
    </location>
</feature>
<dbReference type="eggNOG" id="ENOG502RZVZ">
    <property type="taxonomic scope" value="Eukaryota"/>
</dbReference>
<evidence type="ECO:0000256" key="3">
    <source>
        <dbReference type="ARBA" id="ARBA00022833"/>
    </source>
</evidence>
<evidence type="ECO:0000256" key="5">
    <source>
        <dbReference type="SAM" id="MobiDB-lite"/>
    </source>
</evidence>
<protein>
    <recommendedName>
        <fullName evidence="6">CENP-V/GFA domain-containing protein</fullName>
    </recommendedName>
</protein>
<feature type="domain" description="CENP-V/GFA" evidence="6">
    <location>
        <begin position="51"/>
        <end position="175"/>
    </location>
</feature>
<dbReference type="Proteomes" id="UP000019376">
    <property type="component" value="Unassembled WGS sequence"/>
</dbReference>
<feature type="compositionally biased region" description="Basic and acidic residues" evidence="5">
    <location>
        <begin position="22"/>
        <end position="32"/>
    </location>
</feature>
<dbReference type="PhylomeDB" id="S8B7M0"/>
<reference evidence="7 8" key="1">
    <citation type="journal article" date="2013" name="PLoS ONE">
        <title>Genomic and secretomic analyses reveal unique features of the lignocellulolytic enzyme system of Penicillium decumbens.</title>
        <authorList>
            <person name="Liu G."/>
            <person name="Zhang L."/>
            <person name="Wei X."/>
            <person name="Zou G."/>
            <person name="Qin Y."/>
            <person name="Ma L."/>
            <person name="Li J."/>
            <person name="Zheng H."/>
            <person name="Wang S."/>
            <person name="Wang C."/>
            <person name="Xun L."/>
            <person name="Zhao G.-P."/>
            <person name="Zhou Z."/>
            <person name="Qu Y."/>
        </authorList>
    </citation>
    <scope>NUCLEOTIDE SEQUENCE [LARGE SCALE GENOMIC DNA]</scope>
    <source>
        <strain evidence="8">114-2 / CGMCC 5302</strain>
    </source>
</reference>
<dbReference type="GO" id="GO:0016846">
    <property type="term" value="F:carbon-sulfur lyase activity"/>
    <property type="evidence" value="ECO:0007669"/>
    <property type="project" value="InterPro"/>
</dbReference>
<dbReference type="STRING" id="933388.S8B7M0"/>
<comment type="similarity">
    <text evidence="1">Belongs to the Gfa family.</text>
</comment>
<organism evidence="7 8">
    <name type="scientific">Penicillium oxalicum (strain 114-2 / CGMCC 5302)</name>
    <name type="common">Penicillium decumbens</name>
    <dbReference type="NCBI Taxonomy" id="933388"/>
    <lineage>
        <taxon>Eukaryota</taxon>
        <taxon>Fungi</taxon>
        <taxon>Dikarya</taxon>
        <taxon>Ascomycota</taxon>
        <taxon>Pezizomycotina</taxon>
        <taxon>Eurotiomycetes</taxon>
        <taxon>Eurotiomycetidae</taxon>
        <taxon>Eurotiales</taxon>
        <taxon>Aspergillaceae</taxon>
        <taxon>Penicillium</taxon>
    </lineage>
</organism>
<evidence type="ECO:0000313" key="7">
    <source>
        <dbReference type="EMBL" id="EPS34973.1"/>
    </source>
</evidence>
<dbReference type="OrthoDB" id="9970124at2759"/>
<dbReference type="AlphaFoldDB" id="S8B7M0"/>
<keyword evidence="4" id="KW-0456">Lyase</keyword>
<sequence>MAEMGSSLGEDPLPTPAFTNNNHEHTLKEESWKHRAPYRSMSDEEFGPIKWRAKCKCGKITFSIRREKPVNAKFCHCRGCQVMHGAPFQWAAIFHKEDVNFTRGCSDLSFYSASGNTQKYQMPTKVSCAFCHTLIMDEGRNMCLLFPQLIELDGTSDEQRKQRNTFKPTCHIFYEQRMMDIPDGIDKWSGMDGSSERLNDQGEPLEKQ</sequence>
<evidence type="ECO:0000256" key="2">
    <source>
        <dbReference type="ARBA" id="ARBA00022723"/>
    </source>
</evidence>